<feature type="compositionally biased region" description="Acidic residues" evidence="5">
    <location>
        <begin position="165"/>
        <end position="178"/>
    </location>
</feature>
<proteinExistence type="predicted"/>
<dbReference type="Pfam" id="PF00170">
    <property type="entry name" value="bZIP_1"/>
    <property type="match status" value="1"/>
</dbReference>
<dbReference type="EMBL" id="JAADJG010000218">
    <property type="protein sequence ID" value="KAF4451472.1"/>
    <property type="molecule type" value="Genomic_DNA"/>
</dbReference>
<evidence type="ECO:0000313" key="7">
    <source>
        <dbReference type="EMBL" id="KAF4451472.1"/>
    </source>
</evidence>
<evidence type="ECO:0000313" key="8">
    <source>
        <dbReference type="Proteomes" id="UP000605986"/>
    </source>
</evidence>
<dbReference type="PROSITE" id="PS00036">
    <property type="entry name" value="BZIP_BASIC"/>
    <property type="match status" value="1"/>
</dbReference>
<keyword evidence="8" id="KW-1185">Reference proteome</keyword>
<evidence type="ECO:0000256" key="4">
    <source>
        <dbReference type="ARBA" id="ARBA00023242"/>
    </source>
</evidence>
<dbReference type="InterPro" id="IPR046347">
    <property type="entry name" value="bZIP_sf"/>
</dbReference>
<protein>
    <submittedName>
        <fullName evidence="7">Transcription factor atf21</fullName>
    </submittedName>
</protein>
<evidence type="ECO:0000256" key="5">
    <source>
        <dbReference type="SAM" id="MobiDB-lite"/>
    </source>
</evidence>
<comment type="subcellular location">
    <subcellularLocation>
        <location evidence="1">Nucleus</location>
    </subcellularLocation>
</comment>
<dbReference type="Proteomes" id="UP000605986">
    <property type="component" value="Unassembled WGS sequence"/>
</dbReference>
<dbReference type="GO" id="GO:0005634">
    <property type="term" value="C:nucleus"/>
    <property type="evidence" value="ECO:0007669"/>
    <property type="project" value="UniProtKB-SubCell"/>
</dbReference>
<keyword evidence="4" id="KW-0539">Nucleus</keyword>
<feature type="region of interest" description="Disordered" evidence="5">
    <location>
        <begin position="1"/>
        <end position="23"/>
    </location>
</feature>
<evidence type="ECO:0000259" key="6">
    <source>
        <dbReference type="PROSITE" id="PS50217"/>
    </source>
</evidence>
<feature type="compositionally biased region" description="Low complexity" evidence="5">
    <location>
        <begin position="113"/>
        <end position="127"/>
    </location>
</feature>
<name>A0A8H4P841_9HYPO</name>
<keyword evidence="3" id="KW-0804">Transcription</keyword>
<gene>
    <name evidence="7" type="ORF">F53441_5564</name>
</gene>
<feature type="domain" description="BZIP" evidence="6">
    <location>
        <begin position="179"/>
        <end position="242"/>
    </location>
</feature>
<organism evidence="7 8">
    <name type="scientific">Fusarium austroafricanum</name>
    <dbReference type="NCBI Taxonomy" id="2364996"/>
    <lineage>
        <taxon>Eukaryota</taxon>
        <taxon>Fungi</taxon>
        <taxon>Dikarya</taxon>
        <taxon>Ascomycota</taxon>
        <taxon>Pezizomycotina</taxon>
        <taxon>Sordariomycetes</taxon>
        <taxon>Hypocreomycetidae</taxon>
        <taxon>Hypocreales</taxon>
        <taxon>Nectriaceae</taxon>
        <taxon>Fusarium</taxon>
        <taxon>Fusarium concolor species complex</taxon>
    </lineage>
</organism>
<dbReference type="SUPFAM" id="SSF57959">
    <property type="entry name" value="Leucine zipper domain"/>
    <property type="match status" value="1"/>
</dbReference>
<reference evidence="7" key="1">
    <citation type="submission" date="2020-01" db="EMBL/GenBank/DDBJ databases">
        <title>Identification and distribution of gene clusters putatively required for synthesis of sphingolipid metabolism inhibitors in phylogenetically diverse species of the filamentous fungus Fusarium.</title>
        <authorList>
            <person name="Kim H.-S."/>
            <person name="Busman M."/>
            <person name="Brown D.W."/>
            <person name="Divon H."/>
            <person name="Uhlig S."/>
            <person name="Proctor R.H."/>
        </authorList>
    </citation>
    <scope>NUCLEOTIDE SEQUENCE</scope>
    <source>
        <strain evidence="7">NRRL 53441</strain>
    </source>
</reference>
<dbReference type="InterPro" id="IPR004827">
    <property type="entry name" value="bZIP"/>
</dbReference>
<dbReference type="CDD" id="cd14687">
    <property type="entry name" value="bZIP_ATF2"/>
    <property type="match status" value="1"/>
</dbReference>
<evidence type="ECO:0000256" key="3">
    <source>
        <dbReference type="ARBA" id="ARBA00023163"/>
    </source>
</evidence>
<keyword evidence="2" id="KW-0805">Transcription regulation</keyword>
<dbReference type="AlphaFoldDB" id="A0A8H4P841"/>
<comment type="caution">
    <text evidence="7">The sequence shown here is derived from an EMBL/GenBank/DDBJ whole genome shotgun (WGS) entry which is preliminary data.</text>
</comment>
<dbReference type="GO" id="GO:0003700">
    <property type="term" value="F:DNA-binding transcription factor activity"/>
    <property type="evidence" value="ECO:0007669"/>
    <property type="project" value="InterPro"/>
</dbReference>
<evidence type="ECO:0000256" key="2">
    <source>
        <dbReference type="ARBA" id="ARBA00023015"/>
    </source>
</evidence>
<dbReference type="OrthoDB" id="295274at2759"/>
<dbReference type="PROSITE" id="PS50217">
    <property type="entry name" value="BZIP"/>
    <property type="match status" value="1"/>
</dbReference>
<dbReference type="Gene3D" id="1.20.5.170">
    <property type="match status" value="1"/>
</dbReference>
<accession>A0A8H4P841</accession>
<sequence length="323" mass="35679">MDVPDQDYGNNAQPFEGNYPSTVADDANIDPLLNVCTTGEQVLSGMGNSMDDQVLMGGAVWNPALDNPINFYPPVMPGMAPTPLNHSPNPPTETPSSTTTPSSESMFAPTRNSSKSSLPSVKSLDSSTKPRRSSRSTKTQQEPPAEPPSKTPRRRRASKAASIKEEEDEDEDGAELDESDKRNKFLKRNRIAASKCRQKKKEWVSNLEDTRYGLEHENNALHKQYNGLVDELSTIKNQLMQHASCNDANINQWLDNEAKKFVRRIAAQNQPSVQGQPYRDTAGDFCDTHRRGSSVATSIPQSIESEINYDHMSDSLLSSRPGA</sequence>
<feature type="compositionally biased region" description="Low complexity" evidence="5">
    <location>
        <begin position="94"/>
        <end position="105"/>
    </location>
</feature>
<dbReference type="InterPro" id="IPR051027">
    <property type="entry name" value="bZIP_transcription_factors"/>
</dbReference>
<feature type="region of interest" description="Disordered" evidence="5">
    <location>
        <begin position="80"/>
        <end position="178"/>
    </location>
</feature>
<dbReference type="PANTHER" id="PTHR19304">
    <property type="entry name" value="CYCLIC-AMP RESPONSE ELEMENT BINDING PROTEIN"/>
    <property type="match status" value="1"/>
</dbReference>
<evidence type="ECO:0000256" key="1">
    <source>
        <dbReference type="ARBA" id="ARBA00004123"/>
    </source>
</evidence>
<dbReference type="SMART" id="SM00338">
    <property type="entry name" value="BRLZ"/>
    <property type="match status" value="1"/>
</dbReference>